<proteinExistence type="predicted"/>
<feature type="domain" description="POTRA" evidence="8">
    <location>
        <begin position="23"/>
        <end position="101"/>
    </location>
</feature>
<evidence type="ECO:0000313" key="9">
    <source>
        <dbReference type="EMBL" id="MBI4132914.1"/>
    </source>
</evidence>
<dbReference type="AlphaFoldDB" id="A0A933DTQ2"/>
<dbReference type="EMBL" id="JACQMI010000015">
    <property type="protein sequence ID" value="MBI4132914.1"/>
    <property type="molecule type" value="Genomic_DNA"/>
</dbReference>
<dbReference type="Pfam" id="PF08478">
    <property type="entry name" value="POTRA_1"/>
    <property type="match status" value="1"/>
</dbReference>
<protein>
    <submittedName>
        <fullName evidence="9">FtsQ-type POTRA domain-containing protein</fullName>
    </submittedName>
</protein>
<keyword evidence="6" id="KW-0472">Membrane</keyword>
<keyword evidence="5" id="KW-1133">Transmembrane helix</keyword>
<evidence type="ECO:0000256" key="4">
    <source>
        <dbReference type="ARBA" id="ARBA00022692"/>
    </source>
</evidence>
<evidence type="ECO:0000313" key="10">
    <source>
        <dbReference type="Proteomes" id="UP000756703"/>
    </source>
</evidence>
<keyword evidence="2" id="KW-1003">Cell membrane</keyword>
<accession>A0A933DTQ2</accession>
<evidence type="ECO:0000256" key="3">
    <source>
        <dbReference type="ARBA" id="ARBA00022618"/>
    </source>
</evidence>
<dbReference type="GO" id="GO:0051301">
    <property type="term" value="P:cell division"/>
    <property type="evidence" value="ECO:0007669"/>
    <property type="project" value="UniProtKB-KW"/>
</dbReference>
<evidence type="ECO:0000256" key="6">
    <source>
        <dbReference type="ARBA" id="ARBA00023136"/>
    </source>
</evidence>
<evidence type="ECO:0000256" key="5">
    <source>
        <dbReference type="ARBA" id="ARBA00022989"/>
    </source>
</evidence>
<dbReference type="GO" id="GO:0016020">
    <property type="term" value="C:membrane"/>
    <property type="evidence" value="ECO:0007669"/>
    <property type="project" value="UniProtKB-SubCell"/>
</dbReference>
<evidence type="ECO:0000259" key="8">
    <source>
        <dbReference type="PROSITE" id="PS51779"/>
    </source>
</evidence>
<dbReference type="InterPro" id="IPR034746">
    <property type="entry name" value="POTRA"/>
</dbReference>
<name>A0A933DTQ2_9BACT</name>
<dbReference type="InterPro" id="IPR013685">
    <property type="entry name" value="POTRA_FtsQ_type"/>
</dbReference>
<dbReference type="Gene3D" id="3.10.20.310">
    <property type="entry name" value="membrane protein fhac"/>
    <property type="match status" value="1"/>
</dbReference>
<comment type="caution">
    <text evidence="9">The sequence shown here is derived from an EMBL/GenBank/DDBJ whole genome shotgun (WGS) entry which is preliminary data.</text>
</comment>
<keyword evidence="4" id="KW-0812">Transmembrane</keyword>
<reference evidence="9" key="1">
    <citation type="submission" date="2020-07" db="EMBL/GenBank/DDBJ databases">
        <title>Huge and variable diversity of episymbiotic CPR bacteria and DPANN archaea in groundwater ecosystems.</title>
        <authorList>
            <person name="He C.Y."/>
            <person name="Keren R."/>
            <person name="Whittaker M."/>
            <person name="Farag I.F."/>
            <person name="Doudna J."/>
            <person name="Cate J.H.D."/>
            <person name="Banfield J.F."/>
        </authorList>
    </citation>
    <scope>NUCLEOTIDE SEQUENCE</scope>
    <source>
        <strain evidence="9">NC_groundwater_1225_Ag_S-0.1um_56_177</strain>
    </source>
</reference>
<evidence type="ECO:0000256" key="1">
    <source>
        <dbReference type="ARBA" id="ARBA00004370"/>
    </source>
</evidence>
<comment type="subcellular location">
    <subcellularLocation>
        <location evidence="1">Membrane</location>
    </subcellularLocation>
</comment>
<dbReference type="Proteomes" id="UP000756703">
    <property type="component" value="Unassembled WGS sequence"/>
</dbReference>
<sequence length="248" mass="28160">MLIFLGTAALVGSLGYAFYLPYFQIQQIEIRSAEIIPAAEVESAIRREITGQEWLILPRDNFFLVSSDRLERAVREQFSSVETVSVGRHFPNRLTVEVRERMLWGLYCRRENLASPPDSCLYLDTHGIAYEDVSDIQGWLLPVVYAPEAKVLGEEVASPAAIEFYEGAKRSLRGVGAEMLWVSFSTSSPVEARLGLAEGWSILVTASRPVEEWTRVLAVVLEKEISNRRSELEYVDLRFGNKVFFKYK</sequence>
<gene>
    <name evidence="9" type="ORF">HY473_02410</name>
</gene>
<dbReference type="PROSITE" id="PS51779">
    <property type="entry name" value="POTRA"/>
    <property type="match status" value="1"/>
</dbReference>
<evidence type="ECO:0000256" key="2">
    <source>
        <dbReference type="ARBA" id="ARBA00022475"/>
    </source>
</evidence>
<organism evidence="9 10">
    <name type="scientific">Candidatus Sungiibacteriota bacterium</name>
    <dbReference type="NCBI Taxonomy" id="2750080"/>
    <lineage>
        <taxon>Bacteria</taxon>
        <taxon>Candidatus Sungiibacteriota</taxon>
    </lineage>
</organism>
<keyword evidence="3" id="KW-0132">Cell division</keyword>
<keyword evidence="7" id="KW-0131">Cell cycle</keyword>
<evidence type="ECO:0000256" key="7">
    <source>
        <dbReference type="ARBA" id="ARBA00023306"/>
    </source>
</evidence>